<feature type="domain" description="Glycine zipper" evidence="2">
    <location>
        <begin position="28"/>
        <end position="70"/>
    </location>
</feature>
<evidence type="ECO:0000256" key="1">
    <source>
        <dbReference type="SAM" id="SignalP"/>
    </source>
</evidence>
<dbReference type="EMBL" id="FQXS01000013">
    <property type="protein sequence ID" value="SHH88443.1"/>
    <property type="molecule type" value="Genomic_DNA"/>
</dbReference>
<proteinExistence type="predicted"/>
<reference evidence="3" key="1">
    <citation type="submission" date="2016-11" db="EMBL/GenBank/DDBJ databases">
        <authorList>
            <person name="Jaros S."/>
            <person name="Januszkiewicz K."/>
            <person name="Wedrychowicz H."/>
        </authorList>
    </citation>
    <scope>NUCLEOTIDE SEQUENCE [LARGE SCALE GENOMIC DNA]</scope>
    <source>
        <strain evidence="3">DSM 9705</strain>
    </source>
</reference>
<keyword evidence="4" id="KW-1185">Reference proteome</keyword>
<organism evidence="3 4">
    <name type="scientific">Desulfofustis glycolicus DSM 9705</name>
    <dbReference type="NCBI Taxonomy" id="1121409"/>
    <lineage>
        <taxon>Bacteria</taxon>
        <taxon>Pseudomonadati</taxon>
        <taxon>Thermodesulfobacteriota</taxon>
        <taxon>Desulfobulbia</taxon>
        <taxon>Desulfobulbales</taxon>
        <taxon>Desulfocapsaceae</taxon>
        <taxon>Desulfofustis</taxon>
    </lineage>
</organism>
<evidence type="ECO:0000313" key="4">
    <source>
        <dbReference type="Proteomes" id="UP000184139"/>
    </source>
</evidence>
<dbReference type="PROSITE" id="PS51257">
    <property type="entry name" value="PROKAR_LIPOPROTEIN"/>
    <property type="match status" value="1"/>
</dbReference>
<dbReference type="InterPro" id="IPR039567">
    <property type="entry name" value="Gly-zipper"/>
</dbReference>
<gene>
    <name evidence="3" type="ORF">SAMN02745124_02398</name>
</gene>
<evidence type="ECO:0000259" key="2">
    <source>
        <dbReference type="Pfam" id="PF13488"/>
    </source>
</evidence>
<name>A0A1M5WN43_9BACT</name>
<dbReference type="InterPro" id="IPR016364">
    <property type="entry name" value="Surface_antigen_Rickettsia"/>
</dbReference>
<dbReference type="AlphaFoldDB" id="A0A1M5WN43"/>
<keyword evidence="1" id="KW-0732">Signal</keyword>
<feature type="chain" id="PRO_5012229204" evidence="1">
    <location>
        <begin position="21"/>
        <end position="150"/>
    </location>
</feature>
<feature type="signal peptide" evidence="1">
    <location>
        <begin position="1"/>
        <end position="20"/>
    </location>
</feature>
<dbReference type="STRING" id="1121409.SAMN02745124_02398"/>
<protein>
    <submittedName>
        <fullName evidence="3">Surface antigen</fullName>
    </submittedName>
</protein>
<dbReference type="OrthoDB" id="5402098at2"/>
<dbReference type="RefSeq" id="WP_084540621.1">
    <property type="nucleotide sequence ID" value="NZ_FQXS01000013.1"/>
</dbReference>
<evidence type="ECO:0000313" key="3">
    <source>
        <dbReference type="EMBL" id="SHH88443.1"/>
    </source>
</evidence>
<sequence>MRVIAITMVAAMMLLVASCADTYKGQQGAVGGAVGGALIGQAIGRSTEATLIGAAIGTMLGYIVGNEMDKYDRQQLNYAYENGRSGQPVGWVNPDNGNNYQVVPQPAYTHPTTDQVCRQAEIQAVIDGQPQTTITTACRNAQGQWVLRNQ</sequence>
<dbReference type="Pfam" id="PF13488">
    <property type="entry name" value="Gly-zipper_Omp"/>
    <property type="match status" value="1"/>
</dbReference>
<accession>A0A1M5WN43</accession>
<dbReference type="Proteomes" id="UP000184139">
    <property type="component" value="Unassembled WGS sequence"/>
</dbReference>
<dbReference type="PIRSF" id="PIRSF002721">
    <property type="entry name" value="Surface_antigen_Rickettsia"/>
    <property type="match status" value="1"/>
</dbReference>